<evidence type="ECO:0000313" key="16">
    <source>
        <dbReference type="EMBL" id="MDU0239436.1"/>
    </source>
</evidence>
<dbReference type="EMBL" id="QRMN01000003">
    <property type="protein sequence ID" value="RHJ80441.1"/>
    <property type="molecule type" value="Genomic_DNA"/>
</dbReference>
<reference evidence="38 39" key="6">
    <citation type="journal article" date="2019" name="Nat. Med.">
        <title>A library of human gut bacterial isolates paired with longitudinal multiomics data enables mechanistic microbiome research.</title>
        <authorList>
            <person name="Poyet M."/>
            <person name="Groussin M."/>
            <person name="Gibbons S.M."/>
            <person name="Avila-Pacheco J."/>
            <person name="Jiang X."/>
            <person name="Kearney S.M."/>
            <person name="Perrotta A.R."/>
            <person name="Berdy B."/>
            <person name="Zhao S."/>
            <person name="Lieberman T.D."/>
            <person name="Swanson P.K."/>
            <person name="Smith M."/>
            <person name="Roesemann S."/>
            <person name="Alexander J.E."/>
            <person name="Rich S.A."/>
            <person name="Livny J."/>
            <person name="Vlamakis H."/>
            <person name="Clish C."/>
            <person name="Bullock K."/>
            <person name="Deik A."/>
            <person name="Scott J."/>
            <person name="Pierce K.A."/>
            <person name="Xavier R.J."/>
            <person name="Alm E.J."/>
        </authorList>
    </citation>
    <scope>NUCLEOTIDE SEQUENCE [LARGE SCALE GENOMIC DNA]</scope>
    <source>
        <strain evidence="9 41">BIOML-A110</strain>
        <strain evidence="8 43">BIOML-A122</strain>
        <strain evidence="7 42">BIOML-A140</strain>
        <strain evidence="6 45">BIOML-A141</strain>
        <strain evidence="3 38">BIOML-A5</strain>
        <strain evidence="4 44">BIOML-A9</strain>
        <strain evidence="10 39">BIOML-A98</strain>
    </source>
</reference>
<dbReference type="EMBL" id="JAQKEI010000015">
    <property type="protein sequence ID" value="MDB0852346.1"/>
    <property type="molecule type" value="Genomic_DNA"/>
</dbReference>
<dbReference type="Proteomes" id="UP000758576">
    <property type="component" value="Unassembled WGS sequence"/>
</dbReference>
<evidence type="ECO:0000313" key="17">
    <source>
        <dbReference type="EMBL" id="MDU0251284.1"/>
    </source>
</evidence>
<evidence type="ECO:0000313" key="25">
    <source>
        <dbReference type="EMBL" id="RGW49433.1"/>
    </source>
</evidence>
<protein>
    <submittedName>
        <fullName evidence="2">GxxExxY protein</fullName>
    </submittedName>
    <submittedName>
        <fullName evidence="1">NADH:ubiquinone oxidoreductase subunit 5 (Chain L)</fullName>
    </submittedName>
</protein>
<dbReference type="EMBL" id="WCIF01000002">
    <property type="protein sequence ID" value="KAB5441541.1"/>
    <property type="molecule type" value="Genomic_DNA"/>
</dbReference>
<organism evidence="1 28">
    <name type="scientific">Phocaeicola vulgatus</name>
    <name type="common">Bacteroides vulgatus</name>
    <dbReference type="NCBI Taxonomy" id="821"/>
    <lineage>
        <taxon>Bacteria</taxon>
        <taxon>Pseudomonadati</taxon>
        <taxon>Bacteroidota</taxon>
        <taxon>Bacteroidia</taxon>
        <taxon>Bacteroidales</taxon>
        <taxon>Bacteroidaceae</taxon>
        <taxon>Phocaeicola</taxon>
    </lineage>
</organism>
<reference evidence="20 30" key="4">
    <citation type="journal article" date="2016" name="Nat. Biotechnol.">
        <title>Measurement of bacterial replication rates in microbial communities.</title>
        <authorList>
            <person name="Brown C.T."/>
            <person name="Olm M.R."/>
            <person name="Thomas B.C."/>
            <person name="Banfield J.F."/>
        </authorList>
    </citation>
    <scope>NUCLEOTIDE SEQUENCE [LARGE SCALE GENOMIC DNA]</scope>
    <source>
        <strain evidence="20">42_262</strain>
    </source>
</reference>
<dbReference type="EMBL" id="WDAL01000007">
    <property type="protein sequence ID" value="KAB6638627.1"/>
    <property type="molecule type" value="Genomic_DNA"/>
</dbReference>
<evidence type="ECO:0000313" key="5">
    <source>
        <dbReference type="EMBL" id="KAB5441541.1"/>
    </source>
</evidence>
<dbReference type="EMBL" id="QRYT01000077">
    <property type="protein sequence ID" value="RGV03526.1"/>
    <property type="molecule type" value="Genomic_DNA"/>
</dbReference>
<reference evidence="5 40" key="8">
    <citation type="submission" date="2019-10" db="EMBL/GenBank/DDBJ databases">
        <title>Genome Sequence and Assembly of iSURF_14.</title>
        <authorList>
            <person name="Wucher B.R."/>
            <person name="Ruoff K.L."/>
            <person name="Price C.E."/>
            <person name="Valls R.R."/>
            <person name="O'Toole G.A."/>
        </authorList>
    </citation>
    <scope>NUCLEOTIDE SEQUENCE [LARGE SCALE GENOMIC DNA]</scope>
    <source>
        <strain evidence="5 40">ANK132K_3B</strain>
    </source>
</reference>
<dbReference type="EMBL" id="QSTG01000004">
    <property type="protein sequence ID" value="RGM46722.1"/>
    <property type="molecule type" value="Genomic_DNA"/>
</dbReference>
<dbReference type="NCBIfam" id="TIGR04256">
    <property type="entry name" value="GxxExxY"/>
    <property type="match status" value="1"/>
</dbReference>
<dbReference type="EMBL" id="MNQV01000053">
    <property type="protein sequence ID" value="OKZ54761.1"/>
    <property type="molecule type" value="Genomic_DNA"/>
</dbReference>
<dbReference type="Proteomes" id="UP001181239">
    <property type="component" value="Unassembled WGS sequence"/>
</dbReference>
<dbReference type="Proteomes" id="UP000462885">
    <property type="component" value="Unassembled WGS sequence"/>
</dbReference>
<evidence type="ECO:0000313" key="32">
    <source>
        <dbReference type="Proteomes" id="UP000266497"/>
    </source>
</evidence>
<dbReference type="Proteomes" id="UP000736888">
    <property type="component" value="Unassembled WGS sequence"/>
</dbReference>
<dbReference type="EMBL" id="JAKKWZ010000002">
    <property type="protein sequence ID" value="MCG0338701.1"/>
    <property type="molecule type" value="Genomic_DNA"/>
</dbReference>
<evidence type="ECO:0000313" key="44">
    <source>
        <dbReference type="Proteomes" id="UP000470332"/>
    </source>
</evidence>
<dbReference type="Proteomes" id="UP000462015">
    <property type="component" value="Unassembled WGS sequence"/>
</dbReference>
<dbReference type="EMBL" id="WDAX01000006">
    <property type="protein sequence ID" value="KAB6576049.1"/>
    <property type="molecule type" value="Genomic_DNA"/>
</dbReference>
<dbReference type="EMBL" id="WDBI01000026">
    <property type="protein sequence ID" value="KAB6524683.1"/>
    <property type="molecule type" value="Genomic_DNA"/>
</dbReference>
<evidence type="ECO:0000313" key="23">
    <source>
        <dbReference type="EMBL" id="RGR35570.1"/>
    </source>
</evidence>
<evidence type="ECO:0000313" key="19">
    <source>
        <dbReference type="EMBL" id="NVB73262.1"/>
    </source>
</evidence>
<reference evidence="19 46" key="10">
    <citation type="submission" date="2020-04" db="EMBL/GenBank/DDBJ databases">
        <authorList>
            <person name="Pieper L."/>
        </authorList>
    </citation>
    <scope>NUCLEOTIDE SEQUENCE [LARGE SCALE GENOMIC DNA]</scope>
    <source>
        <strain evidence="19 46">B33</strain>
    </source>
</reference>
<dbReference type="Proteomes" id="UP000441522">
    <property type="component" value="Unassembled WGS sequence"/>
</dbReference>
<evidence type="ECO:0000313" key="37">
    <source>
        <dbReference type="Proteomes" id="UP000326091"/>
    </source>
</evidence>
<evidence type="ECO:0000313" key="13">
    <source>
        <dbReference type="EMBL" id="MCB7282997.1"/>
    </source>
</evidence>
<reference evidence="17" key="17">
    <citation type="submission" date="2023-10" db="EMBL/GenBank/DDBJ databases">
        <title>Genome of potential pathogenic bacteria in Crohn's disease.</title>
        <authorList>
            <person name="Rodriguez-Palacios A."/>
        </authorList>
    </citation>
    <scope>NUCLEOTIDE SEQUENCE</scope>
    <source>
        <strain evidence="17">CavFT-hAR107</strain>
    </source>
</reference>
<evidence type="ECO:0000313" key="2">
    <source>
        <dbReference type="EMBL" id="CUO76389.1"/>
    </source>
</evidence>
<evidence type="ECO:0000313" key="39">
    <source>
        <dbReference type="Proteomes" id="UP000462015"/>
    </source>
</evidence>
<dbReference type="Proteomes" id="UP000285469">
    <property type="component" value="Unassembled WGS sequence"/>
</dbReference>
<dbReference type="EMBL" id="JAJCQG010000077">
    <property type="protein sequence ID" value="MCB7282997.1"/>
    <property type="molecule type" value="Genomic_DNA"/>
</dbReference>
<dbReference type="Proteomes" id="UP000261003">
    <property type="component" value="Unassembled WGS sequence"/>
</dbReference>
<evidence type="ECO:0000313" key="30">
    <source>
        <dbReference type="Proteomes" id="UP000186631"/>
    </source>
</evidence>
<dbReference type="DNASU" id="5301304"/>
<dbReference type="EMBL" id="WDBY01000009">
    <property type="protein sequence ID" value="KAB6479572.1"/>
    <property type="molecule type" value="Genomic_DNA"/>
</dbReference>
<reference evidence="11" key="12">
    <citation type="submission" date="2021-06" db="EMBL/GenBank/DDBJ databases">
        <title>Collection of gut derived symbiotic bacterial strains cultured from healthy donors.</title>
        <authorList>
            <person name="Lin H."/>
            <person name="Littmann E."/>
            <person name="Pamer E.G."/>
        </authorList>
    </citation>
    <scope>NUCLEOTIDE SEQUENCE</scope>
    <source>
        <strain evidence="12">MSK.19.85</strain>
        <strain evidence="11">MSK.6.33</strain>
    </source>
</reference>
<dbReference type="Pfam" id="PF13366">
    <property type="entry name" value="PDDEXK_3"/>
    <property type="match status" value="1"/>
</dbReference>
<evidence type="ECO:0000313" key="28">
    <source>
        <dbReference type="Proteomes" id="UP000061587"/>
    </source>
</evidence>
<dbReference type="Proteomes" id="UP000483142">
    <property type="component" value="Unassembled WGS sequence"/>
</dbReference>
<dbReference type="Proteomes" id="UP001210999">
    <property type="component" value="Unassembled WGS sequence"/>
</dbReference>
<dbReference type="EMBL" id="CP013020">
    <property type="protein sequence ID" value="ALK86635.1"/>
    <property type="molecule type" value="Genomic_DNA"/>
</dbReference>
<sequence length="128" mass="15149">MTQMTQIASQEDVDKILKAFYLVYNTLGYGFLERVYQNALYFELIEQGFKCEVQKQINVFYKNHKVGEYYADMVINNSIILELKAADALRPEHEFQLINYLKATDIEIGYLLNFGKHPEFKRKIFSHH</sequence>
<evidence type="ECO:0000313" key="27">
    <source>
        <dbReference type="EMBL" id="RHJ80441.1"/>
    </source>
</evidence>
<dbReference type="Proteomes" id="UP000266497">
    <property type="component" value="Unassembled WGS sequence"/>
</dbReference>
<evidence type="ECO:0000313" key="1">
    <source>
        <dbReference type="EMBL" id="ALK86635.1"/>
    </source>
</evidence>
<dbReference type="EMBL" id="JAWDHD010000013">
    <property type="protein sequence ID" value="MDU0251284.1"/>
    <property type="molecule type" value="Genomic_DNA"/>
</dbReference>
<evidence type="ECO:0000313" key="15">
    <source>
        <dbReference type="EMBL" id="MDB0852346.1"/>
    </source>
</evidence>
<evidence type="ECO:0000313" key="21">
    <source>
        <dbReference type="EMBL" id="QEW35359.1"/>
    </source>
</evidence>
<dbReference type="EMBL" id="JABWDJ010000020">
    <property type="protein sequence ID" value="NVB73262.1"/>
    <property type="molecule type" value="Genomic_DNA"/>
</dbReference>
<proteinExistence type="predicted"/>
<dbReference type="Proteomes" id="UP000524321">
    <property type="component" value="Unassembled WGS sequence"/>
</dbReference>
<evidence type="ECO:0000313" key="9">
    <source>
        <dbReference type="EMBL" id="KAB6576049.1"/>
    </source>
</evidence>
<dbReference type="EMBL" id="WCWW01000063">
    <property type="protein sequence ID" value="KAB3852342.1"/>
    <property type="molecule type" value="Genomic_DNA"/>
</dbReference>
<reference evidence="19 46" key="11">
    <citation type="submission" date="2020-07" db="EMBL/GenBank/DDBJ databases">
        <title>Bacterial metabolism rescues the inhibition of intestinal drug absorption by food and drug additives.</title>
        <authorList>
            <person name="Zou L."/>
            <person name="Spanogiannopoulos P."/>
            <person name="Chien H.-C."/>
            <person name="Pieper L.M."/>
            <person name="Cai W."/>
            <person name="Khuri N."/>
            <person name="Pottel J."/>
            <person name="Vora B."/>
            <person name="Ni Z."/>
            <person name="Tsakalozou E."/>
            <person name="Zhang W."/>
            <person name="Shoichet B.K."/>
            <person name="Giacomini K.M."/>
            <person name="Turnbaugh P.J."/>
        </authorList>
    </citation>
    <scope>NUCLEOTIDE SEQUENCE [LARGE SCALE GENOMIC DNA]</scope>
    <source>
        <strain evidence="19 46">B33</strain>
    </source>
</reference>
<gene>
    <name evidence="20" type="ORF">BHV80_01285</name>
    <name evidence="1" type="ORF">BvMPK_4083</name>
    <name evidence="27" type="ORF">DW105_02330</name>
    <name evidence="26" type="ORF">DW193_20420</name>
    <name evidence="25" type="ORF">DWV70_04965</name>
    <name evidence="24" type="ORF">DWW27_20900</name>
    <name evidence="23" type="ORF">DWY53_16755</name>
    <name evidence="22" type="ORF">DXC16_04155</name>
    <name evidence="2" type="ORF">ERS852457_02717</name>
    <name evidence="5" type="ORF">F9Z94_02645</name>
    <name evidence="3" type="ORF">GAS29_19700</name>
    <name evidence="4" type="ORF">GAS37_04350</name>
    <name evidence="10" type="ORF">GAY12_05030</name>
    <name evidence="9" type="ORF">GAY76_04185</name>
    <name evidence="8" type="ORF">GAY98_15345</name>
    <name evidence="7" type="ORF">GAZ06_06945</name>
    <name evidence="6" type="ORF">GAZ09_05750</name>
    <name evidence="18" type="ORF">HKQ55_04055</name>
    <name evidence="19" type="ORF">HUV05_06940</name>
    <name evidence="12" type="ORF">KSX14_00540</name>
    <name evidence="11" type="ORF">KTG10_03585</name>
    <name evidence="14" type="ORF">L4X52_01660</name>
    <name evidence="13" type="ORF">LI282_18410</name>
    <name evidence="15" type="ORF">PL594_12625</name>
    <name evidence="16" type="ORF">RVH43_01975</name>
    <name evidence="17" type="ORF">RVY68_22170</name>
    <name evidence="21" type="ORF">VIC01_00841</name>
</gene>
<evidence type="ECO:0000313" key="4">
    <source>
        <dbReference type="EMBL" id="KAB3865238.1"/>
    </source>
</evidence>
<reference evidence="16" key="16">
    <citation type="submission" date="2023-10" db="EMBL/GenBank/DDBJ databases">
        <title>Genome of Potential pathogenic bacteria in Crohn's disease.</title>
        <authorList>
            <person name="Rodriguez-Palacios A."/>
        </authorList>
    </citation>
    <scope>NUCLEOTIDE SEQUENCE</scope>
    <source>
        <strain evidence="16">CavFT-hAR11</strain>
    </source>
</reference>
<evidence type="ECO:0000313" key="43">
    <source>
        <dbReference type="Proteomes" id="UP000469427"/>
    </source>
</evidence>
<reference evidence="18 47" key="9">
    <citation type="submission" date="2020-04" db="EMBL/GenBank/DDBJ databases">
        <title>A novel gut-associated lysogenic phage, Bacteroides phage BV01, alters the host transcriptome and bile acid metabolism in Bacteroides vulgatus.</title>
        <authorList>
            <person name="Campbell D.E."/>
            <person name="Ly L."/>
            <person name="Ridlon J.M."/>
            <person name="Hsiao A."/>
            <person name="Degnan P.H."/>
        </authorList>
    </citation>
    <scope>NUCLEOTIDE SEQUENCE [LARGE SCALE GENOMIC DNA]</scope>
    <source>
        <strain evidence="18 47">VPI-BV8526</strain>
    </source>
</reference>
<evidence type="ECO:0000313" key="45">
    <source>
        <dbReference type="Proteomes" id="UP000483142"/>
    </source>
</evidence>
<dbReference type="Proteomes" id="UP000469427">
    <property type="component" value="Unassembled WGS sequence"/>
</dbReference>
<dbReference type="GeneID" id="5301304"/>
<evidence type="ECO:0000313" key="46">
    <source>
        <dbReference type="Proteomes" id="UP000524321"/>
    </source>
</evidence>
<dbReference type="EMBL" id="QRUD01000054">
    <property type="protein sequence ID" value="RGR35570.1"/>
    <property type="molecule type" value="Genomic_DNA"/>
</dbReference>
<evidence type="ECO:0000313" key="14">
    <source>
        <dbReference type="EMBL" id="MCG0338701.1"/>
    </source>
</evidence>
<evidence type="ECO:0000313" key="20">
    <source>
        <dbReference type="EMBL" id="OKZ54761.1"/>
    </source>
</evidence>
<dbReference type="Proteomes" id="UP000186631">
    <property type="component" value="Unassembled WGS sequence"/>
</dbReference>
<evidence type="ECO:0000313" key="33">
    <source>
        <dbReference type="Proteomes" id="UP000283713"/>
    </source>
</evidence>
<reference evidence="2 29" key="1">
    <citation type="submission" date="2015-09" db="EMBL/GenBank/DDBJ databases">
        <authorList>
            <consortium name="Pathogen Informatics"/>
        </authorList>
    </citation>
    <scope>NUCLEOTIDE SEQUENCE [LARGE SCALE GENOMIC DNA]</scope>
    <source>
        <strain evidence="2 29">2789STDY5834842</strain>
    </source>
</reference>
<dbReference type="Proteomes" id="UP000468344">
    <property type="component" value="Unassembled WGS sequence"/>
</dbReference>
<dbReference type="EMBL" id="QSAI01000006">
    <property type="protein sequence ID" value="RGW49433.1"/>
    <property type="molecule type" value="Genomic_DNA"/>
</dbReference>
<dbReference type="Proteomes" id="UP000095333">
    <property type="component" value="Unassembled WGS sequence"/>
</dbReference>
<evidence type="ECO:0000313" key="10">
    <source>
        <dbReference type="EMBL" id="KAB6638627.1"/>
    </source>
</evidence>
<evidence type="ECO:0000313" key="18">
    <source>
        <dbReference type="EMBL" id="NMW39355.1"/>
    </source>
</evidence>
<evidence type="ECO:0000313" key="34">
    <source>
        <dbReference type="Proteomes" id="UP000283958"/>
    </source>
</evidence>
<dbReference type="EMBL" id="CYZI01000017">
    <property type="protein sequence ID" value="CUO76389.1"/>
    <property type="molecule type" value="Genomic_DNA"/>
</dbReference>
<dbReference type="Proteomes" id="UP000283713">
    <property type="component" value="Unassembled WGS sequence"/>
</dbReference>
<dbReference type="PATRIC" id="fig|821.40.peg.4903"/>
<dbReference type="EMBL" id="QRKA01000042">
    <property type="protein sequence ID" value="RHH73831.1"/>
    <property type="molecule type" value="Genomic_DNA"/>
</dbReference>
<dbReference type="EMBL" id="JAWDET010000006">
    <property type="protein sequence ID" value="MDU0239436.1"/>
    <property type="molecule type" value="Genomic_DNA"/>
</dbReference>
<evidence type="ECO:0000313" key="40">
    <source>
        <dbReference type="Proteomes" id="UP000462885"/>
    </source>
</evidence>
<evidence type="ECO:0000313" key="29">
    <source>
        <dbReference type="Proteomes" id="UP000095333"/>
    </source>
</evidence>
<dbReference type="InterPro" id="IPR026350">
    <property type="entry name" value="GxxExxY"/>
</dbReference>
<dbReference type="RefSeq" id="WP_005852962.1">
    <property type="nucleotide sequence ID" value="NZ_AP025232.1"/>
</dbReference>
<dbReference type="Proteomes" id="UP001181258">
    <property type="component" value="Unassembled WGS sequence"/>
</dbReference>
<evidence type="ECO:0000313" key="42">
    <source>
        <dbReference type="Proteomes" id="UP000468344"/>
    </source>
</evidence>
<evidence type="ECO:0000313" key="24">
    <source>
        <dbReference type="EMBL" id="RGV03526.1"/>
    </source>
</evidence>
<evidence type="ECO:0000313" key="22">
    <source>
        <dbReference type="EMBL" id="RGM46722.1"/>
    </source>
</evidence>
<dbReference type="AlphaFoldDB" id="A0A0P0M5T3"/>
<evidence type="ECO:0000313" key="3">
    <source>
        <dbReference type="EMBL" id="KAB3852342.1"/>
    </source>
</evidence>
<evidence type="ECO:0000313" key="7">
    <source>
        <dbReference type="EMBL" id="KAB6479572.1"/>
    </source>
</evidence>
<dbReference type="Proteomes" id="UP000326091">
    <property type="component" value="Chromosome"/>
</dbReference>
<dbReference type="Proteomes" id="UP001201179">
    <property type="component" value="Unassembled WGS sequence"/>
</dbReference>
<reference evidence="15" key="15">
    <citation type="submission" date="2023-01" db="EMBL/GenBank/DDBJ databases">
        <title>Human gut microbiome strain richness.</title>
        <authorList>
            <person name="Chen-Liaw A."/>
        </authorList>
    </citation>
    <scope>NUCLEOTIDE SEQUENCE</scope>
    <source>
        <strain evidence="15">H9_m1001271B151109d0_201107</strain>
    </source>
</reference>
<evidence type="ECO:0000313" key="11">
    <source>
        <dbReference type="EMBL" id="MBU9137843.1"/>
    </source>
</evidence>
<dbReference type="Proteomes" id="UP000283958">
    <property type="component" value="Unassembled WGS sequence"/>
</dbReference>
<reference evidence="1 28" key="3">
    <citation type="journal article" date="2016" name="Genome Biol. Evol.">
        <title>Extensive mobilome-driven genome diversification in mouse gut-associated Bacteroides vulgatus mpk.</title>
        <authorList>
            <person name="Lange A."/>
            <person name="Beier S."/>
            <person name="Steimle A."/>
            <person name="Autenrieth I.B."/>
            <person name="Huson D.H."/>
            <person name="Frick J.S."/>
        </authorList>
    </citation>
    <scope>NUCLEOTIDE SEQUENCE [LARGE SCALE GENOMIC DNA]</scope>
    <source>
        <strain evidence="28">mpk</strain>
        <strain evidence="1">Mpk</strain>
    </source>
</reference>
<dbReference type="Proteomes" id="UP000462922">
    <property type="component" value="Unassembled WGS sequence"/>
</dbReference>
<evidence type="ECO:0000313" key="12">
    <source>
        <dbReference type="EMBL" id="MBV3487145.1"/>
    </source>
</evidence>
<dbReference type="EMBL" id="JAHPYS010000004">
    <property type="protein sequence ID" value="MBU9137843.1"/>
    <property type="molecule type" value="Genomic_DNA"/>
</dbReference>
<reference evidence="28" key="2">
    <citation type="submission" date="2015-10" db="EMBL/GenBank/DDBJ databases">
        <title>Extensive mobilome-driven genome diversification in gut-associated Bacteroides vulgatus mpk.</title>
        <authorList>
            <person name="Beier S."/>
            <person name="Lange A."/>
            <person name="Huson D.H."/>
            <person name="Frick J.-S."/>
            <person name="Autenrieth I.B."/>
        </authorList>
    </citation>
    <scope>NUCLEOTIDE SEQUENCE [LARGE SCALE GENOMIC DNA]</scope>
    <source>
        <strain evidence="28">mpk</strain>
    </source>
</reference>
<evidence type="ECO:0000313" key="8">
    <source>
        <dbReference type="EMBL" id="KAB6524683.1"/>
    </source>
</evidence>
<name>A0A0P0M5T3_PHOVU</name>
<evidence type="ECO:0000313" key="31">
    <source>
        <dbReference type="Proteomes" id="UP000261003"/>
    </source>
</evidence>
<dbReference type="EMBL" id="JABDSI010000081">
    <property type="protein sequence ID" value="NMW39355.1"/>
    <property type="molecule type" value="Genomic_DNA"/>
</dbReference>
<reference evidence="13" key="13">
    <citation type="submission" date="2021-10" db="EMBL/GenBank/DDBJ databases">
        <title>Collection of gut derived symbiotic bacterial strains cultured from healthy donors.</title>
        <authorList>
            <person name="Lin H."/>
            <person name="Littmann E."/>
            <person name="Kohout C."/>
            <person name="Pamer E.G."/>
        </authorList>
    </citation>
    <scope>NUCLEOTIDE SEQUENCE</scope>
    <source>
        <strain evidence="13">DFI.1.167</strain>
    </source>
</reference>
<evidence type="ECO:0000313" key="36">
    <source>
        <dbReference type="Proteomes" id="UP000285469"/>
    </source>
</evidence>
<evidence type="ECO:0000313" key="35">
    <source>
        <dbReference type="Proteomes" id="UP000285379"/>
    </source>
</evidence>
<dbReference type="EMBL" id="WCXA01000006">
    <property type="protein sequence ID" value="KAB3865238.1"/>
    <property type="molecule type" value="Genomic_DNA"/>
</dbReference>
<dbReference type="EMBL" id="JAHOGA010000001">
    <property type="protein sequence ID" value="MBV3487145.1"/>
    <property type="molecule type" value="Genomic_DNA"/>
</dbReference>
<dbReference type="Proteomes" id="UP000470332">
    <property type="component" value="Unassembled WGS sequence"/>
</dbReference>
<dbReference type="EMBL" id="CP043529">
    <property type="protein sequence ID" value="QEW35359.1"/>
    <property type="molecule type" value="Genomic_DNA"/>
</dbReference>
<evidence type="ECO:0000313" key="47">
    <source>
        <dbReference type="Proteomes" id="UP000583639"/>
    </source>
</evidence>
<evidence type="ECO:0000313" key="26">
    <source>
        <dbReference type="EMBL" id="RHH73831.1"/>
    </source>
</evidence>
<dbReference type="Proteomes" id="UP000061587">
    <property type="component" value="Chromosome"/>
</dbReference>
<evidence type="ECO:0000313" key="41">
    <source>
        <dbReference type="Proteomes" id="UP000462922"/>
    </source>
</evidence>
<reference evidence="14" key="14">
    <citation type="submission" date="2022-01" db="EMBL/GenBank/DDBJ databases">
        <authorList>
            <person name="Mingchao X."/>
        </authorList>
    </citation>
    <scope>NUCLEOTIDE SEQUENCE</scope>
    <source>
        <strain evidence="14">Bv4372</strain>
    </source>
</reference>
<dbReference type="Proteomes" id="UP001199363">
    <property type="component" value="Unassembled WGS sequence"/>
</dbReference>
<dbReference type="EMBL" id="WDBZ01000008">
    <property type="protein sequence ID" value="KAB6455154.1"/>
    <property type="molecule type" value="Genomic_DNA"/>
</dbReference>
<evidence type="ECO:0000313" key="6">
    <source>
        <dbReference type="EMBL" id="KAB6455154.1"/>
    </source>
</evidence>
<evidence type="ECO:0000313" key="38">
    <source>
        <dbReference type="Proteomes" id="UP000441522"/>
    </source>
</evidence>
<dbReference type="Proteomes" id="UP000583639">
    <property type="component" value="Unassembled WGS sequence"/>
</dbReference>
<reference evidence="31 32" key="5">
    <citation type="submission" date="2018-08" db="EMBL/GenBank/DDBJ databases">
        <title>A genome reference for cultivated species of the human gut microbiota.</title>
        <authorList>
            <person name="Zou Y."/>
            <person name="Xue W."/>
            <person name="Luo G."/>
        </authorList>
    </citation>
    <scope>NUCLEOTIDE SEQUENCE [LARGE SCALE GENOMIC DNA]</scope>
    <source>
        <strain evidence="25 36">AF12-25</strain>
        <strain evidence="24 35">AF14-8</strain>
        <strain evidence="23 32">AF25-30LB</strain>
        <strain evidence="27 34">AM09-18</strain>
        <strain evidence="26 33">AM16-6</strain>
        <strain evidence="22 31">OM08-13BH</strain>
    </source>
</reference>
<accession>A0A0P0M5T3</accession>
<dbReference type="OMA" id="GCAYRVY"/>
<reference evidence="21 37" key="7">
    <citation type="submission" date="2019-09" db="EMBL/GenBank/DDBJ databases">
        <title>Commensal-derived Metabolites Govern Vibrio cholerae Pathogenesis in Host.</title>
        <authorList>
            <person name="Yoon S.S."/>
            <person name="Yoon M.Y."/>
        </authorList>
    </citation>
    <scope>NUCLEOTIDE SEQUENCE [LARGE SCALE GENOMIC DNA]</scope>
    <source>
        <strain evidence="21 37">VIC01</strain>
    </source>
</reference>
<dbReference type="Proteomes" id="UP000285379">
    <property type="component" value="Unassembled WGS sequence"/>
</dbReference>